<name>A0A834IMP6_RHYFE</name>
<dbReference type="EMBL" id="JAACXV010000161">
    <property type="protein sequence ID" value="KAF7282649.1"/>
    <property type="molecule type" value="Genomic_DNA"/>
</dbReference>
<evidence type="ECO:0000313" key="1">
    <source>
        <dbReference type="EMBL" id="KAF7282649.1"/>
    </source>
</evidence>
<dbReference type="InterPro" id="IPR036397">
    <property type="entry name" value="RNaseH_sf"/>
</dbReference>
<accession>A0A834IMP6</accession>
<dbReference type="AlphaFoldDB" id="A0A834IMP6"/>
<comment type="caution">
    <text evidence="1">The sequence shown here is derived from an EMBL/GenBank/DDBJ whole genome shotgun (WGS) entry which is preliminary data.</text>
</comment>
<proteinExistence type="predicted"/>
<gene>
    <name evidence="1" type="ORF">GWI33_002188</name>
</gene>
<sequence>MSTEDGERSGCPKEISTERVHHTIHEYLGMRMLCAKWVTRELTFDQKQRRVDDSEQCLIKHGSIISFRSSIGSHPSELHTMNPLQSVGKCNIRLASIIGPFEGRYRRKTAAFEEKEGGASPRQCTASKFPELGFELLPRPPYSADLIPSDYFLYSDFKGMLTGKKSTLNAETEVYSEAKNTSYYKNSIEKLEFYYGRPGNFQSTC</sequence>
<dbReference type="InterPro" id="IPR052709">
    <property type="entry name" value="Transposase-MT_Hybrid"/>
</dbReference>
<dbReference type="Gene3D" id="3.30.420.10">
    <property type="entry name" value="Ribonuclease H-like superfamily/Ribonuclease H"/>
    <property type="match status" value="1"/>
</dbReference>
<dbReference type="OrthoDB" id="5841685at2759"/>
<dbReference type="GO" id="GO:0003676">
    <property type="term" value="F:nucleic acid binding"/>
    <property type="evidence" value="ECO:0007669"/>
    <property type="project" value="InterPro"/>
</dbReference>
<dbReference type="PANTHER" id="PTHR46060">
    <property type="entry name" value="MARINER MOS1 TRANSPOSASE-LIKE PROTEIN"/>
    <property type="match status" value="1"/>
</dbReference>
<protein>
    <submittedName>
        <fullName evidence="1">Uncharacterized protein</fullName>
    </submittedName>
</protein>
<keyword evidence="2" id="KW-1185">Reference proteome</keyword>
<dbReference type="PANTHER" id="PTHR46060:SF3">
    <property type="entry name" value="PROTEIN GVQW3"/>
    <property type="match status" value="1"/>
</dbReference>
<evidence type="ECO:0000313" key="2">
    <source>
        <dbReference type="Proteomes" id="UP000625711"/>
    </source>
</evidence>
<dbReference type="Proteomes" id="UP000625711">
    <property type="component" value="Unassembled WGS sequence"/>
</dbReference>
<organism evidence="1 2">
    <name type="scientific">Rhynchophorus ferrugineus</name>
    <name type="common">Red palm weevil</name>
    <name type="synonym">Curculio ferrugineus</name>
    <dbReference type="NCBI Taxonomy" id="354439"/>
    <lineage>
        <taxon>Eukaryota</taxon>
        <taxon>Metazoa</taxon>
        <taxon>Ecdysozoa</taxon>
        <taxon>Arthropoda</taxon>
        <taxon>Hexapoda</taxon>
        <taxon>Insecta</taxon>
        <taxon>Pterygota</taxon>
        <taxon>Neoptera</taxon>
        <taxon>Endopterygota</taxon>
        <taxon>Coleoptera</taxon>
        <taxon>Polyphaga</taxon>
        <taxon>Cucujiformia</taxon>
        <taxon>Curculionidae</taxon>
        <taxon>Dryophthorinae</taxon>
        <taxon>Rhynchophorus</taxon>
    </lineage>
</organism>
<reference evidence="1" key="1">
    <citation type="submission" date="2020-08" db="EMBL/GenBank/DDBJ databases">
        <title>Genome sequencing and assembly of the red palm weevil Rhynchophorus ferrugineus.</title>
        <authorList>
            <person name="Dias G.B."/>
            <person name="Bergman C.M."/>
            <person name="Manee M."/>
        </authorList>
    </citation>
    <scope>NUCLEOTIDE SEQUENCE</scope>
    <source>
        <strain evidence="1">AA-2017</strain>
        <tissue evidence="1">Whole larva</tissue>
    </source>
</reference>